<dbReference type="OrthoDB" id="10028801at2759"/>
<evidence type="ECO:0000313" key="1">
    <source>
        <dbReference type="EMBL" id="GFY74003.1"/>
    </source>
</evidence>
<dbReference type="InterPro" id="IPR013783">
    <property type="entry name" value="Ig-like_fold"/>
</dbReference>
<dbReference type="SUPFAM" id="SSF48726">
    <property type="entry name" value="Immunoglobulin"/>
    <property type="match status" value="1"/>
</dbReference>
<dbReference type="EMBL" id="BMAV01020502">
    <property type="protein sequence ID" value="GFY74003.1"/>
    <property type="molecule type" value="Genomic_DNA"/>
</dbReference>
<evidence type="ECO:0000313" key="2">
    <source>
        <dbReference type="Proteomes" id="UP000886998"/>
    </source>
</evidence>
<gene>
    <name evidence="1" type="ORF">TNIN_282411</name>
</gene>
<keyword evidence="2" id="KW-1185">Reference proteome</keyword>
<dbReference type="Proteomes" id="UP000886998">
    <property type="component" value="Unassembled WGS sequence"/>
</dbReference>
<reference evidence="1" key="1">
    <citation type="submission" date="2020-08" db="EMBL/GenBank/DDBJ databases">
        <title>Multicomponent nature underlies the extraordinary mechanical properties of spider dragline silk.</title>
        <authorList>
            <person name="Kono N."/>
            <person name="Nakamura H."/>
            <person name="Mori M."/>
            <person name="Yoshida Y."/>
            <person name="Ohtoshi R."/>
            <person name="Malay A.D."/>
            <person name="Moran D.A.P."/>
            <person name="Tomita M."/>
            <person name="Numata K."/>
            <person name="Arakawa K."/>
        </authorList>
    </citation>
    <scope>NUCLEOTIDE SEQUENCE</scope>
</reference>
<dbReference type="InterPro" id="IPR036179">
    <property type="entry name" value="Ig-like_dom_sf"/>
</dbReference>
<proteinExistence type="predicted"/>
<dbReference type="Gene3D" id="2.60.40.10">
    <property type="entry name" value="Immunoglobulins"/>
    <property type="match status" value="1"/>
</dbReference>
<name>A0A8X6YKF4_9ARAC</name>
<sequence>MNGYDPDIPGYDRYEMRVDHTKSAYTLLVHDARLDDEAEFQCQRALYQSLVTFTREWCQLMKRALAEFGPSHMVTLQWVNSRQPKKFCFVLGYRHQRRTNLSSLTLQAVCT</sequence>
<dbReference type="AlphaFoldDB" id="A0A8X6YKF4"/>
<accession>A0A8X6YKF4</accession>
<protein>
    <submittedName>
        <fullName evidence="1">Uncharacterized protein</fullName>
    </submittedName>
</protein>
<comment type="caution">
    <text evidence="1">The sequence shown here is derived from an EMBL/GenBank/DDBJ whole genome shotgun (WGS) entry which is preliminary data.</text>
</comment>
<organism evidence="1 2">
    <name type="scientific">Trichonephila inaurata madagascariensis</name>
    <dbReference type="NCBI Taxonomy" id="2747483"/>
    <lineage>
        <taxon>Eukaryota</taxon>
        <taxon>Metazoa</taxon>
        <taxon>Ecdysozoa</taxon>
        <taxon>Arthropoda</taxon>
        <taxon>Chelicerata</taxon>
        <taxon>Arachnida</taxon>
        <taxon>Araneae</taxon>
        <taxon>Araneomorphae</taxon>
        <taxon>Entelegynae</taxon>
        <taxon>Araneoidea</taxon>
        <taxon>Nephilidae</taxon>
        <taxon>Trichonephila</taxon>
        <taxon>Trichonephila inaurata</taxon>
    </lineage>
</organism>